<dbReference type="SUPFAM" id="SSF53098">
    <property type="entry name" value="Ribonuclease H-like"/>
    <property type="match status" value="1"/>
</dbReference>
<evidence type="ECO:0000256" key="3">
    <source>
        <dbReference type="ARBA" id="ARBA00022771"/>
    </source>
</evidence>
<gene>
    <name evidence="7" type="ORF">PISMIDRAFT_16426</name>
</gene>
<dbReference type="InterPro" id="IPR052035">
    <property type="entry name" value="ZnF_BED_domain_contain"/>
</dbReference>
<keyword evidence="8" id="KW-1185">Reference proteome</keyword>
<keyword evidence="3" id="KW-0863">Zinc-finger</keyword>
<organism evidence="7 8">
    <name type="scientific">Pisolithus microcarpus 441</name>
    <dbReference type="NCBI Taxonomy" id="765257"/>
    <lineage>
        <taxon>Eukaryota</taxon>
        <taxon>Fungi</taxon>
        <taxon>Dikarya</taxon>
        <taxon>Basidiomycota</taxon>
        <taxon>Agaricomycotina</taxon>
        <taxon>Agaricomycetes</taxon>
        <taxon>Agaricomycetidae</taxon>
        <taxon>Boletales</taxon>
        <taxon>Sclerodermatineae</taxon>
        <taxon>Pisolithaceae</taxon>
        <taxon>Pisolithus</taxon>
    </lineage>
</organism>
<evidence type="ECO:0000259" key="6">
    <source>
        <dbReference type="Pfam" id="PF05699"/>
    </source>
</evidence>
<dbReference type="InterPro" id="IPR008906">
    <property type="entry name" value="HATC_C_dom"/>
</dbReference>
<keyword evidence="2" id="KW-0479">Metal-binding</keyword>
<evidence type="ECO:0000313" key="8">
    <source>
        <dbReference type="Proteomes" id="UP000054018"/>
    </source>
</evidence>
<dbReference type="GO" id="GO:0046983">
    <property type="term" value="F:protein dimerization activity"/>
    <property type="evidence" value="ECO:0007669"/>
    <property type="project" value="InterPro"/>
</dbReference>
<dbReference type="GO" id="GO:0008270">
    <property type="term" value="F:zinc ion binding"/>
    <property type="evidence" value="ECO:0007669"/>
    <property type="project" value="UniProtKB-KW"/>
</dbReference>
<reference evidence="7 8" key="1">
    <citation type="submission" date="2014-04" db="EMBL/GenBank/DDBJ databases">
        <authorList>
            <consortium name="DOE Joint Genome Institute"/>
            <person name="Kuo A."/>
            <person name="Kohler A."/>
            <person name="Costa M.D."/>
            <person name="Nagy L.G."/>
            <person name="Floudas D."/>
            <person name="Copeland A."/>
            <person name="Barry K.W."/>
            <person name="Cichocki N."/>
            <person name="Veneault-Fourrey C."/>
            <person name="LaButti K."/>
            <person name="Lindquist E.A."/>
            <person name="Lipzen A."/>
            <person name="Lundell T."/>
            <person name="Morin E."/>
            <person name="Murat C."/>
            <person name="Sun H."/>
            <person name="Tunlid A."/>
            <person name="Henrissat B."/>
            <person name="Grigoriev I.V."/>
            <person name="Hibbett D.S."/>
            <person name="Martin F."/>
            <person name="Nordberg H.P."/>
            <person name="Cantor M.N."/>
            <person name="Hua S.X."/>
        </authorList>
    </citation>
    <scope>NUCLEOTIDE SEQUENCE [LARGE SCALE GENOMIC DNA]</scope>
    <source>
        <strain evidence="7 8">441</strain>
    </source>
</reference>
<dbReference type="Proteomes" id="UP000054018">
    <property type="component" value="Unassembled WGS sequence"/>
</dbReference>
<proteinExistence type="predicted"/>
<dbReference type="GO" id="GO:0005634">
    <property type="term" value="C:nucleus"/>
    <property type="evidence" value="ECO:0007669"/>
    <property type="project" value="UniProtKB-SubCell"/>
</dbReference>
<accession>A0A0C9YZT2</accession>
<dbReference type="InterPro" id="IPR012337">
    <property type="entry name" value="RNaseH-like_sf"/>
</dbReference>
<evidence type="ECO:0000313" key="7">
    <source>
        <dbReference type="EMBL" id="KIK15582.1"/>
    </source>
</evidence>
<evidence type="ECO:0000256" key="1">
    <source>
        <dbReference type="ARBA" id="ARBA00004123"/>
    </source>
</evidence>
<dbReference type="OrthoDB" id="2639200at2759"/>
<feature type="domain" description="HAT C-terminal dimerisation" evidence="6">
    <location>
        <begin position="287"/>
        <end position="362"/>
    </location>
</feature>
<evidence type="ECO:0000256" key="2">
    <source>
        <dbReference type="ARBA" id="ARBA00022723"/>
    </source>
</evidence>
<protein>
    <recommendedName>
        <fullName evidence="6">HAT C-terminal dimerisation domain-containing protein</fullName>
    </recommendedName>
</protein>
<name>A0A0C9YZT2_9AGAM</name>
<evidence type="ECO:0000256" key="4">
    <source>
        <dbReference type="ARBA" id="ARBA00022833"/>
    </source>
</evidence>
<comment type="subcellular location">
    <subcellularLocation>
        <location evidence="1">Nucleus</location>
    </subcellularLocation>
</comment>
<dbReference type="HOGENOM" id="CLU_009123_6_3_1"/>
<sequence>MNADFADVPLTWTNALGEVVHKEDYVEAIAQDPILICWNIVCVIHASGQWRKAFHDTIVISNVNQWFTEDPTEVPTMELLHDVKTQWDSAYFMINRMCALHLAIDHFLSLPCGSNDELSGLRLTALEWEVLQDLEVVLEIPHEVQQCMSSESRPILSKAVPAFETVILRWRALAKHTPHCGAIINAGLDWAEQYYQSSFTVVDPTIHITWVDHHWGPKASDIRDLVLHTMTEYCSRLPVRQVGTQPVEPAQATHPRPFWTLAARYGLPSMELNQAPQAPSSVEQEFNAYVSAPLSPNGTDPLAFWEASKSLYPIVFTITLNYLPIQASSVPCKHVFSSSSETDMKKHNHITPALMEALQMLKFGLKKECLDFTRGWITPKRDMAV</sequence>
<evidence type="ECO:0000256" key="5">
    <source>
        <dbReference type="ARBA" id="ARBA00023242"/>
    </source>
</evidence>
<dbReference type="Pfam" id="PF05699">
    <property type="entry name" value="Dimer_Tnp_hAT"/>
    <property type="match status" value="1"/>
</dbReference>
<keyword evidence="4" id="KW-0862">Zinc</keyword>
<dbReference type="EMBL" id="KN833885">
    <property type="protein sequence ID" value="KIK15582.1"/>
    <property type="molecule type" value="Genomic_DNA"/>
</dbReference>
<dbReference type="PANTHER" id="PTHR46481">
    <property type="entry name" value="ZINC FINGER BED DOMAIN-CONTAINING PROTEIN 4"/>
    <property type="match status" value="1"/>
</dbReference>
<reference evidence="8" key="2">
    <citation type="submission" date="2015-01" db="EMBL/GenBank/DDBJ databases">
        <title>Evolutionary Origins and Diversification of the Mycorrhizal Mutualists.</title>
        <authorList>
            <consortium name="DOE Joint Genome Institute"/>
            <consortium name="Mycorrhizal Genomics Consortium"/>
            <person name="Kohler A."/>
            <person name="Kuo A."/>
            <person name="Nagy L.G."/>
            <person name="Floudas D."/>
            <person name="Copeland A."/>
            <person name="Barry K.W."/>
            <person name="Cichocki N."/>
            <person name="Veneault-Fourrey C."/>
            <person name="LaButti K."/>
            <person name="Lindquist E.A."/>
            <person name="Lipzen A."/>
            <person name="Lundell T."/>
            <person name="Morin E."/>
            <person name="Murat C."/>
            <person name="Riley R."/>
            <person name="Ohm R."/>
            <person name="Sun H."/>
            <person name="Tunlid A."/>
            <person name="Henrissat B."/>
            <person name="Grigoriev I.V."/>
            <person name="Hibbett D.S."/>
            <person name="Martin F."/>
        </authorList>
    </citation>
    <scope>NUCLEOTIDE SEQUENCE [LARGE SCALE GENOMIC DNA]</scope>
    <source>
        <strain evidence="8">441</strain>
    </source>
</reference>
<keyword evidence="5" id="KW-0539">Nucleus</keyword>
<dbReference type="PANTHER" id="PTHR46481:SF10">
    <property type="entry name" value="ZINC FINGER BED DOMAIN-CONTAINING PROTEIN 39"/>
    <property type="match status" value="1"/>
</dbReference>
<dbReference type="AlphaFoldDB" id="A0A0C9YZT2"/>